<comment type="caution">
    <text evidence="2">The sequence shown here is derived from an EMBL/GenBank/DDBJ whole genome shotgun (WGS) entry which is preliminary data.</text>
</comment>
<evidence type="ECO:0000313" key="2">
    <source>
        <dbReference type="EMBL" id="OWM67820.1"/>
    </source>
</evidence>
<dbReference type="Proteomes" id="UP000197138">
    <property type="component" value="Unassembled WGS sequence"/>
</dbReference>
<keyword evidence="5" id="KW-1185">Reference proteome</keyword>
<dbReference type="AlphaFoldDB" id="A0A218W6A6"/>
<dbReference type="EMBL" id="MTKT01005370">
    <property type="protein sequence ID" value="OWM67820.1"/>
    <property type="molecule type" value="Genomic_DNA"/>
</dbReference>
<name>A0A218W6A6_PUNGR</name>
<dbReference type="EMBL" id="PGOL01008057">
    <property type="protein sequence ID" value="PKI32088.1"/>
    <property type="molecule type" value="Genomic_DNA"/>
</dbReference>
<reference evidence="3 5" key="3">
    <citation type="submission" date="2017-11" db="EMBL/GenBank/DDBJ databases">
        <title>De-novo sequencing of pomegranate (Punica granatum L.) genome.</title>
        <authorList>
            <person name="Akparov Z."/>
            <person name="Amiraslanov A."/>
            <person name="Hajiyeva S."/>
            <person name="Abbasov M."/>
            <person name="Kaur K."/>
            <person name="Hamwieh A."/>
            <person name="Solovyev V."/>
            <person name="Salamov A."/>
            <person name="Braich B."/>
            <person name="Kosarev P."/>
            <person name="Mahmoud A."/>
            <person name="Hajiyev E."/>
            <person name="Babayeva S."/>
            <person name="Izzatullayeva V."/>
            <person name="Mammadov A."/>
            <person name="Mammadov A."/>
            <person name="Sharifova S."/>
            <person name="Ojaghi J."/>
            <person name="Eynullazada K."/>
            <person name="Bayramov B."/>
            <person name="Abdulazimova A."/>
            <person name="Shahmuradov I."/>
        </authorList>
    </citation>
    <scope>NUCLEOTIDE SEQUENCE [LARGE SCALE GENOMIC DNA]</scope>
    <source>
        <strain evidence="3">AG2017</strain>
        <strain evidence="5">cv. AG2017</strain>
        <tissue evidence="3">Leaf</tissue>
    </source>
</reference>
<keyword evidence="1" id="KW-0472">Membrane</keyword>
<evidence type="ECO:0000313" key="3">
    <source>
        <dbReference type="EMBL" id="PKI32088.1"/>
    </source>
</evidence>
<keyword evidence="1" id="KW-0812">Transmembrane</keyword>
<evidence type="ECO:0000313" key="4">
    <source>
        <dbReference type="Proteomes" id="UP000197138"/>
    </source>
</evidence>
<organism evidence="2 4">
    <name type="scientific">Punica granatum</name>
    <name type="common">Pomegranate</name>
    <dbReference type="NCBI Taxonomy" id="22663"/>
    <lineage>
        <taxon>Eukaryota</taxon>
        <taxon>Viridiplantae</taxon>
        <taxon>Streptophyta</taxon>
        <taxon>Embryophyta</taxon>
        <taxon>Tracheophyta</taxon>
        <taxon>Spermatophyta</taxon>
        <taxon>Magnoliopsida</taxon>
        <taxon>eudicotyledons</taxon>
        <taxon>Gunneridae</taxon>
        <taxon>Pentapetalae</taxon>
        <taxon>rosids</taxon>
        <taxon>malvids</taxon>
        <taxon>Myrtales</taxon>
        <taxon>Lythraceae</taxon>
        <taxon>Punica</taxon>
    </lineage>
</organism>
<sequence length="87" mass="9419">MHKTPPNFPLLSDLYSVILIERLPLSLPGAAVILYAAAVLAGVAIFVYAPTMLIVVLPLHFTAGRGCSRPSPLKYEVINFTILPEIC</sequence>
<dbReference type="Proteomes" id="UP000233551">
    <property type="component" value="Unassembled WGS sequence"/>
</dbReference>
<accession>A0A218W6A6</accession>
<reference evidence="2" key="2">
    <citation type="submission" date="2017-06" db="EMBL/GenBank/DDBJ databases">
        <title>The pomegranate genome and the genomics of punicalagin biosynthesis.</title>
        <authorList>
            <person name="Xu C."/>
        </authorList>
    </citation>
    <scope>NUCLEOTIDE SEQUENCE [LARGE SCALE GENOMIC DNA]</scope>
    <source>
        <tissue evidence="2">Fresh leaf</tissue>
    </source>
</reference>
<evidence type="ECO:0000313" key="5">
    <source>
        <dbReference type="Proteomes" id="UP000233551"/>
    </source>
</evidence>
<proteinExistence type="predicted"/>
<protein>
    <submittedName>
        <fullName evidence="2">Uncharacterized protein</fullName>
    </submittedName>
</protein>
<keyword evidence="1" id="KW-1133">Transmembrane helix</keyword>
<gene>
    <name evidence="2" type="ORF">CDL15_Pgr010758</name>
    <name evidence="3" type="ORF">CRG98_047523</name>
</gene>
<feature type="transmembrane region" description="Helical" evidence="1">
    <location>
        <begin position="32"/>
        <end position="59"/>
    </location>
</feature>
<reference evidence="4" key="1">
    <citation type="journal article" date="2017" name="Plant J.">
        <title>The pomegranate (Punica granatum L.) genome and the genomics of punicalagin biosynthesis.</title>
        <authorList>
            <person name="Qin G."/>
            <person name="Xu C."/>
            <person name="Ming R."/>
            <person name="Tang H."/>
            <person name="Guyot R."/>
            <person name="Kramer E.M."/>
            <person name="Hu Y."/>
            <person name="Yi X."/>
            <person name="Qi Y."/>
            <person name="Xu X."/>
            <person name="Gao Z."/>
            <person name="Pan H."/>
            <person name="Jian J."/>
            <person name="Tian Y."/>
            <person name="Yue Z."/>
            <person name="Xu Y."/>
        </authorList>
    </citation>
    <scope>NUCLEOTIDE SEQUENCE [LARGE SCALE GENOMIC DNA]</scope>
    <source>
        <strain evidence="4">cv. Dabenzi</strain>
    </source>
</reference>
<evidence type="ECO:0000256" key="1">
    <source>
        <dbReference type="SAM" id="Phobius"/>
    </source>
</evidence>